<keyword evidence="3" id="KW-0862">Zinc</keyword>
<dbReference type="PROSITE" id="PS50089">
    <property type="entry name" value="ZF_RING_2"/>
    <property type="match status" value="1"/>
</dbReference>
<evidence type="ECO:0000259" key="6">
    <source>
        <dbReference type="PROSITE" id="PS50089"/>
    </source>
</evidence>
<comment type="caution">
    <text evidence="7">The sequence shown here is derived from an EMBL/GenBank/DDBJ whole genome shotgun (WGS) entry which is preliminary data.</text>
</comment>
<dbReference type="GO" id="GO:0008270">
    <property type="term" value="F:zinc ion binding"/>
    <property type="evidence" value="ECO:0007669"/>
    <property type="project" value="UniProtKB-KW"/>
</dbReference>
<dbReference type="GO" id="GO:0016567">
    <property type="term" value="P:protein ubiquitination"/>
    <property type="evidence" value="ECO:0007669"/>
    <property type="project" value="TreeGrafter"/>
</dbReference>
<feature type="transmembrane region" description="Helical" evidence="5">
    <location>
        <begin position="255"/>
        <end position="275"/>
    </location>
</feature>
<evidence type="ECO:0000256" key="3">
    <source>
        <dbReference type="ARBA" id="ARBA00022833"/>
    </source>
</evidence>
<evidence type="ECO:0000256" key="2">
    <source>
        <dbReference type="ARBA" id="ARBA00022771"/>
    </source>
</evidence>
<feature type="transmembrane region" description="Helical" evidence="5">
    <location>
        <begin position="232"/>
        <end position="249"/>
    </location>
</feature>
<keyword evidence="1" id="KW-0479">Metal-binding</keyword>
<keyword evidence="5" id="KW-0472">Membrane</keyword>
<evidence type="ECO:0000256" key="5">
    <source>
        <dbReference type="SAM" id="Phobius"/>
    </source>
</evidence>
<evidence type="ECO:0000313" key="8">
    <source>
        <dbReference type="Proteomes" id="UP001474421"/>
    </source>
</evidence>
<dbReference type="InterPro" id="IPR013083">
    <property type="entry name" value="Znf_RING/FYVE/PHD"/>
</dbReference>
<keyword evidence="8" id="KW-1185">Reference proteome</keyword>
<organism evidence="7 8">
    <name type="scientific">Crotalus adamanteus</name>
    <name type="common">Eastern diamondback rattlesnake</name>
    <dbReference type="NCBI Taxonomy" id="8729"/>
    <lineage>
        <taxon>Eukaryota</taxon>
        <taxon>Metazoa</taxon>
        <taxon>Chordata</taxon>
        <taxon>Craniata</taxon>
        <taxon>Vertebrata</taxon>
        <taxon>Euteleostomi</taxon>
        <taxon>Lepidosauria</taxon>
        <taxon>Squamata</taxon>
        <taxon>Bifurcata</taxon>
        <taxon>Unidentata</taxon>
        <taxon>Episquamata</taxon>
        <taxon>Toxicofera</taxon>
        <taxon>Serpentes</taxon>
        <taxon>Colubroidea</taxon>
        <taxon>Viperidae</taxon>
        <taxon>Crotalinae</taxon>
        <taxon>Crotalus</taxon>
    </lineage>
</organism>
<dbReference type="PANTHER" id="PTHR22791:SF28">
    <property type="entry name" value="E3 UBIQUITIN-PROTEIN LIGASE RNF186"/>
    <property type="match status" value="1"/>
</dbReference>
<keyword evidence="2 4" id="KW-0863">Zinc-finger</keyword>
<evidence type="ECO:0000256" key="4">
    <source>
        <dbReference type="PROSITE-ProRule" id="PRU00175"/>
    </source>
</evidence>
<dbReference type="Gene3D" id="3.30.40.10">
    <property type="entry name" value="Zinc/RING finger domain, C3HC4 (zinc finger)"/>
    <property type="match status" value="1"/>
</dbReference>
<dbReference type="Pfam" id="PF13639">
    <property type="entry name" value="zf-RING_2"/>
    <property type="match status" value="1"/>
</dbReference>
<dbReference type="SUPFAM" id="SSF57850">
    <property type="entry name" value="RING/U-box"/>
    <property type="match status" value="1"/>
</dbReference>
<dbReference type="PANTHER" id="PTHR22791">
    <property type="entry name" value="RING-TYPE DOMAIN-CONTAINING PROTEIN"/>
    <property type="match status" value="1"/>
</dbReference>
<accession>A0AAW1AQ86</accession>
<dbReference type="GO" id="GO:0061630">
    <property type="term" value="F:ubiquitin protein ligase activity"/>
    <property type="evidence" value="ECO:0007669"/>
    <property type="project" value="TreeGrafter"/>
</dbReference>
<dbReference type="AlphaFoldDB" id="A0AAW1AQ86"/>
<dbReference type="EMBL" id="JAOTOJ010000017">
    <property type="protein sequence ID" value="KAK9391897.1"/>
    <property type="molecule type" value="Genomic_DNA"/>
</dbReference>
<dbReference type="InterPro" id="IPR051435">
    <property type="entry name" value="RING_finger_E3_ubiq-ligases"/>
</dbReference>
<name>A0AAW1AQ86_CROAD</name>
<dbReference type="SMART" id="SM00184">
    <property type="entry name" value="RING"/>
    <property type="match status" value="1"/>
</dbReference>
<dbReference type="InterPro" id="IPR017907">
    <property type="entry name" value="Znf_RING_CS"/>
</dbReference>
<protein>
    <submittedName>
        <fullName evidence="7">RING finger protein</fullName>
    </submittedName>
</protein>
<evidence type="ECO:0000256" key="1">
    <source>
        <dbReference type="ARBA" id="ARBA00022723"/>
    </source>
</evidence>
<dbReference type="InterPro" id="IPR001841">
    <property type="entry name" value="Znf_RING"/>
</dbReference>
<proteinExistence type="predicted"/>
<gene>
    <name evidence="7" type="ORF">NXF25_017484</name>
</gene>
<feature type="domain" description="RING-type" evidence="6">
    <location>
        <begin position="118"/>
        <end position="164"/>
    </location>
</feature>
<keyword evidence="5" id="KW-0812">Transmembrane</keyword>
<keyword evidence="5" id="KW-1133">Transmembrane helix</keyword>
<dbReference type="Proteomes" id="UP001474421">
    <property type="component" value="Unassembled WGS sequence"/>
</dbReference>
<sequence length="297" mass="32011">MQSKAGGSSVLLGELHVSPSAEFCKTFSMDNLQLVIEAGKATDQSQISGETSGADDGPKIEGCCSIQVEKSCNKTVDLELRNPEMETSASLNPVAVTVSPPAPLQQCPSRVSFGDTTCLICFHQFSLSRLPKVLACQHAFCATCLKMILGQKDHAWIINCPLCRKATVVSGGLICSLSNLQHVMEQLESTDPDAEIAGTPGAVGVWHSQQQPSPEIQSRDSGEINQAAVKRLTLLLLLVLMLIAFILPFTNAGLLTWFLCFMVVLGSIICAVLCWDPSWTYPSVSLPFWAKKVNPMA</sequence>
<reference evidence="7 8" key="1">
    <citation type="journal article" date="2024" name="Proc. Natl. Acad. Sci. U.S.A.">
        <title>The genetic regulatory architecture and epigenomic basis for age-related changes in rattlesnake venom.</title>
        <authorList>
            <person name="Hogan M.P."/>
            <person name="Holding M.L."/>
            <person name="Nystrom G.S."/>
            <person name="Colston T.J."/>
            <person name="Bartlett D.A."/>
            <person name="Mason A.J."/>
            <person name="Ellsworth S.A."/>
            <person name="Rautsaw R.M."/>
            <person name="Lawrence K.C."/>
            <person name="Strickland J.L."/>
            <person name="He B."/>
            <person name="Fraser P."/>
            <person name="Margres M.J."/>
            <person name="Gilbert D.M."/>
            <person name="Gibbs H.L."/>
            <person name="Parkinson C.L."/>
            <person name="Rokyta D.R."/>
        </authorList>
    </citation>
    <scope>NUCLEOTIDE SEQUENCE [LARGE SCALE GENOMIC DNA]</scope>
    <source>
        <strain evidence="7">DRR0105</strain>
    </source>
</reference>
<dbReference type="PROSITE" id="PS00518">
    <property type="entry name" value="ZF_RING_1"/>
    <property type="match status" value="1"/>
</dbReference>
<evidence type="ECO:0000313" key="7">
    <source>
        <dbReference type="EMBL" id="KAK9391897.1"/>
    </source>
</evidence>